<dbReference type="NCBIfam" id="NF006114">
    <property type="entry name" value="PRK08263.1"/>
    <property type="match status" value="1"/>
</dbReference>
<dbReference type="Proteomes" id="UP001521150">
    <property type="component" value="Unassembled WGS sequence"/>
</dbReference>
<dbReference type="InterPro" id="IPR051911">
    <property type="entry name" value="SDR_oxidoreductase"/>
</dbReference>
<keyword evidence="2" id="KW-0560">Oxidoreductase</keyword>
<name>A0ABS8ZT98_9PSEU</name>
<dbReference type="SUPFAM" id="SSF51735">
    <property type="entry name" value="NAD(P)-binding Rossmann-fold domains"/>
    <property type="match status" value="1"/>
</dbReference>
<evidence type="ECO:0000313" key="6">
    <source>
        <dbReference type="Proteomes" id="UP001521150"/>
    </source>
</evidence>
<protein>
    <submittedName>
        <fullName evidence="5">Oxidoreductase</fullName>
    </submittedName>
</protein>
<dbReference type="PANTHER" id="PTHR43976">
    <property type="entry name" value="SHORT CHAIN DEHYDROGENASE"/>
    <property type="match status" value="1"/>
</dbReference>
<dbReference type="Gene3D" id="3.40.50.720">
    <property type="entry name" value="NAD(P)-binding Rossmann-like Domain"/>
    <property type="match status" value="1"/>
</dbReference>
<dbReference type="InterPro" id="IPR036291">
    <property type="entry name" value="NAD(P)-bd_dom_sf"/>
</dbReference>
<dbReference type="InterPro" id="IPR057326">
    <property type="entry name" value="KR_dom"/>
</dbReference>
<dbReference type="PANTHER" id="PTHR43976:SF16">
    <property type="entry name" value="SHORT-CHAIN DEHYDROGENASE_REDUCTASE FAMILY PROTEIN"/>
    <property type="match status" value="1"/>
</dbReference>
<organism evidence="5 6">
    <name type="scientific">Kibdelosporangium philippinense</name>
    <dbReference type="NCBI Taxonomy" id="211113"/>
    <lineage>
        <taxon>Bacteria</taxon>
        <taxon>Bacillati</taxon>
        <taxon>Actinomycetota</taxon>
        <taxon>Actinomycetes</taxon>
        <taxon>Pseudonocardiales</taxon>
        <taxon>Pseudonocardiaceae</taxon>
        <taxon>Kibdelosporangium</taxon>
    </lineage>
</organism>
<dbReference type="Pfam" id="PF00106">
    <property type="entry name" value="adh_short"/>
    <property type="match status" value="1"/>
</dbReference>
<evidence type="ECO:0000256" key="2">
    <source>
        <dbReference type="ARBA" id="ARBA00023002"/>
    </source>
</evidence>
<dbReference type="PRINTS" id="PR00081">
    <property type="entry name" value="GDHRDH"/>
</dbReference>
<sequence>MSTWFITGASRGLGRSITEAALAAGHDVVATARTPSQLADLVEKYPATLHALAVDVTDPAAIEAAVKSTLDLCGRIDVVVNNAGYANIAPIETIDPRDFRKQFETNFFGTVEVTRAVVPIMRAQRSGHIVQISSIGGRVGAPGVGAYQSAKWAVEGFSEVLAAETAPFGVKVTIVEPGFMRTDWAGSSMQIADLPSEYQGTVGQIAEHLRDVVDSAPIDPDRAATAIVKITEVDDPPMRLLIGSDAADIAAGAARKRSAEDAKWDELTRSVNFDDASTTEWKKASTLNESYSH</sequence>
<keyword evidence="6" id="KW-1185">Reference proteome</keyword>
<dbReference type="InterPro" id="IPR002347">
    <property type="entry name" value="SDR_fam"/>
</dbReference>
<gene>
    <name evidence="5" type="ORF">LWC34_50280</name>
</gene>
<dbReference type="NCBIfam" id="NF004824">
    <property type="entry name" value="PRK06180.1"/>
    <property type="match status" value="1"/>
</dbReference>
<accession>A0ABS8ZT98</accession>
<dbReference type="PRINTS" id="PR00080">
    <property type="entry name" value="SDRFAMILY"/>
</dbReference>
<evidence type="ECO:0000256" key="3">
    <source>
        <dbReference type="RuleBase" id="RU000363"/>
    </source>
</evidence>
<evidence type="ECO:0000313" key="5">
    <source>
        <dbReference type="EMBL" id="MCE7010940.1"/>
    </source>
</evidence>
<dbReference type="EMBL" id="JAJVCN010000004">
    <property type="protein sequence ID" value="MCE7010940.1"/>
    <property type="molecule type" value="Genomic_DNA"/>
</dbReference>
<evidence type="ECO:0000256" key="1">
    <source>
        <dbReference type="ARBA" id="ARBA00006484"/>
    </source>
</evidence>
<comment type="similarity">
    <text evidence="1 3">Belongs to the short-chain dehydrogenases/reductases (SDR) family.</text>
</comment>
<dbReference type="RefSeq" id="WP_233733228.1">
    <property type="nucleotide sequence ID" value="NZ_JAJVCN010000004.1"/>
</dbReference>
<evidence type="ECO:0000259" key="4">
    <source>
        <dbReference type="SMART" id="SM00822"/>
    </source>
</evidence>
<feature type="domain" description="Ketoreductase" evidence="4">
    <location>
        <begin position="2"/>
        <end position="187"/>
    </location>
</feature>
<dbReference type="SMART" id="SM00822">
    <property type="entry name" value="PKS_KR"/>
    <property type="match status" value="1"/>
</dbReference>
<comment type="caution">
    <text evidence="5">The sequence shown here is derived from an EMBL/GenBank/DDBJ whole genome shotgun (WGS) entry which is preliminary data.</text>
</comment>
<proteinExistence type="inferred from homology"/>
<reference evidence="5 6" key="1">
    <citation type="submission" date="2021-12" db="EMBL/GenBank/DDBJ databases">
        <title>Genome sequence of Kibdelosporangium philippinense ATCC 49844.</title>
        <authorList>
            <person name="Fedorov E.A."/>
            <person name="Omeragic M."/>
            <person name="Shalygina K.F."/>
            <person name="Maclea K.S."/>
        </authorList>
    </citation>
    <scope>NUCLEOTIDE SEQUENCE [LARGE SCALE GENOMIC DNA]</scope>
    <source>
        <strain evidence="5 6">ATCC 49844</strain>
    </source>
</reference>
<dbReference type="CDD" id="cd05374">
    <property type="entry name" value="17beta-HSD-like_SDR_c"/>
    <property type="match status" value="1"/>
</dbReference>